<keyword evidence="1" id="KW-0547">Nucleotide-binding</keyword>
<dbReference type="Pfam" id="PF10431">
    <property type="entry name" value="ClpB_D2-small"/>
    <property type="match status" value="1"/>
</dbReference>
<dbReference type="GO" id="GO:0051603">
    <property type="term" value="P:proteolysis involved in protein catabolic process"/>
    <property type="evidence" value="ECO:0007669"/>
    <property type="project" value="TreeGrafter"/>
</dbReference>
<dbReference type="GO" id="GO:0140662">
    <property type="term" value="F:ATP-dependent protein folding chaperone"/>
    <property type="evidence" value="ECO:0007669"/>
    <property type="project" value="InterPro"/>
</dbReference>
<dbReference type="InterPro" id="IPR027417">
    <property type="entry name" value="P-loop_NTPase"/>
</dbReference>
<dbReference type="SMART" id="SM00382">
    <property type="entry name" value="AAA"/>
    <property type="match status" value="1"/>
</dbReference>
<organism evidence="6 7">
    <name type="scientific">Cristinia sonorae</name>
    <dbReference type="NCBI Taxonomy" id="1940300"/>
    <lineage>
        <taxon>Eukaryota</taxon>
        <taxon>Fungi</taxon>
        <taxon>Dikarya</taxon>
        <taxon>Basidiomycota</taxon>
        <taxon>Agaricomycotina</taxon>
        <taxon>Agaricomycetes</taxon>
        <taxon>Agaricomycetidae</taxon>
        <taxon>Agaricales</taxon>
        <taxon>Pleurotineae</taxon>
        <taxon>Stephanosporaceae</taxon>
        <taxon>Cristinia</taxon>
    </lineage>
</organism>
<dbReference type="OrthoDB" id="1721884at2759"/>
<evidence type="ECO:0000256" key="3">
    <source>
        <dbReference type="SAM" id="MobiDB-lite"/>
    </source>
</evidence>
<dbReference type="Proteomes" id="UP000813824">
    <property type="component" value="Unassembled WGS sequence"/>
</dbReference>
<keyword evidence="2" id="KW-0067">ATP-binding</keyword>
<dbReference type="InterPro" id="IPR003593">
    <property type="entry name" value="AAA+_ATPase"/>
</dbReference>
<dbReference type="Gene3D" id="3.40.50.300">
    <property type="entry name" value="P-loop containing nucleotide triphosphate hydrolases"/>
    <property type="match status" value="1"/>
</dbReference>
<dbReference type="NCBIfam" id="TIGR00382">
    <property type="entry name" value="clpX"/>
    <property type="match status" value="1"/>
</dbReference>
<dbReference type="Pfam" id="PF07724">
    <property type="entry name" value="AAA_2"/>
    <property type="match status" value="1"/>
</dbReference>
<dbReference type="GO" id="GO:0005759">
    <property type="term" value="C:mitochondrial matrix"/>
    <property type="evidence" value="ECO:0007669"/>
    <property type="project" value="TreeGrafter"/>
</dbReference>
<dbReference type="GO" id="GO:0005524">
    <property type="term" value="F:ATP binding"/>
    <property type="evidence" value="ECO:0007669"/>
    <property type="project" value="UniProtKB-KW"/>
</dbReference>
<dbReference type="SMART" id="SM01086">
    <property type="entry name" value="ClpB_D2-small"/>
    <property type="match status" value="1"/>
</dbReference>
<dbReference type="Gene3D" id="1.10.8.60">
    <property type="match status" value="1"/>
</dbReference>
<feature type="domain" description="Clp ATPase C-terminal" evidence="5">
    <location>
        <begin position="383"/>
        <end position="477"/>
    </location>
</feature>
<dbReference type="SUPFAM" id="SSF52540">
    <property type="entry name" value="P-loop containing nucleoside triphosphate hydrolases"/>
    <property type="match status" value="1"/>
</dbReference>
<reference evidence="6" key="1">
    <citation type="journal article" date="2021" name="New Phytol.">
        <title>Evolutionary innovations through gain and loss of genes in the ectomycorrhizal Boletales.</title>
        <authorList>
            <person name="Wu G."/>
            <person name="Miyauchi S."/>
            <person name="Morin E."/>
            <person name="Kuo A."/>
            <person name="Drula E."/>
            <person name="Varga T."/>
            <person name="Kohler A."/>
            <person name="Feng B."/>
            <person name="Cao Y."/>
            <person name="Lipzen A."/>
            <person name="Daum C."/>
            <person name="Hundley H."/>
            <person name="Pangilinan J."/>
            <person name="Johnson J."/>
            <person name="Barry K."/>
            <person name="LaButti K."/>
            <person name="Ng V."/>
            <person name="Ahrendt S."/>
            <person name="Min B."/>
            <person name="Choi I.G."/>
            <person name="Park H."/>
            <person name="Plett J.M."/>
            <person name="Magnuson J."/>
            <person name="Spatafora J.W."/>
            <person name="Nagy L.G."/>
            <person name="Henrissat B."/>
            <person name="Grigoriev I.V."/>
            <person name="Yang Z.L."/>
            <person name="Xu J."/>
            <person name="Martin F.M."/>
        </authorList>
    </citation>
    <scope>NUCLEOTIDE SEQUENCE</scope>
    <source>
        <strain evidence="6">KKN 215</strain>
    </source>
</reference>
<comment type="caution">
    <text evidence="6">The sequence shown here is derived from an EMBL/GenBank/DDBJ whole genome shotgun (WGS) entry which is preliminary data.</text>
</comment>
<proteinExistence type="predicted"/>
<dbReference type="PANTHER" id="PTHR48102:SF7">
    <property type="entry name" value="ATP-DEPENDENT CLP PROTEASE ATP-BINDING SUBUNIT CLPX-LIKE, MITOCHONDRIAL"/>
    <property type="match status" value="1"/>
</dbReference>
<dbReference type="InterPro" id="IPR050052">
    <property type="entry name" value="ATP-dep_Clp_protease_ClpX"/>
</dbReference>
<dbReference type="GO" id="GO:0016887">
    <property type="term" value="F:ATP hydrolysis activity"/>
    <property type="evidence" value="ECO:0007669"/>
    <property type="project" value="InterPro"/>
</dbReference>
<sequence length="524" mass="57297">MNFSRTPLLLSRCARRTTICVKTCRKVQTQARYEYSPHDDGDDGGTSFDPIPAGLATPKQLARFLDEYVVGQENAKKVLSVAVFNHYNRVRANFSAMQDAERTWEEFAPEDGQHVSSAKVHPHPYRIPSPLPLHARHTFSIFEKSNVLVLGPTGSGKTLLAKTLAKVLDVPFSVSDATSFTQAGYIGDDVEMCIQRLLQAASWDPQRASVGIVYIDEIDKIARKSGHGGTEVSRDVGGEGVQQALLRMMEGSVITVQAKGAAEAPPIGSEGRTRPGQRNLNVGGPRPDSYSIDTSNVLFILSGAFVGLDNIIKRRVAKGSIGFTANIEKPAEDDATGFMPFFTSNRRNVPNVLDHVEPADLVKYGFIPEFVSRLPSLATLSPLTPQDLRRVLTDVRGSLISQYSALFGYSGVEIRFTSSALDEICFKAAERGGGARGLRGIMENLLLNPMYEVPGSATRHVLVTDAVVRGEQPPLYWIKGQAPAFWAAWAAEEEARPSKLSRSDSCIKYKKSWMYGGTCILCVV</sequence>
<dbReference type="PANTHER" id="PTHR48102">
    <property type="entry name" value="ATP-DEPENDENT CLP PROTEASE ATP-BINDING SUBUNIT CLPX-LIKE, MITOCHONDRIAL-RELATED"/>
    <property type="match status" value="1"/>
</dbReference>
<feature type="domain" description="AAA+ ATPase" evidence="4">
    <location>
        <begin position="143"/>
        <end position="318"/>
    </location>
</feature>
<name>A0A8K0XN50_9AGAR</name>
<evidence type="ECO:0000259" key="4">
    <source>
        <dbReference type="SMART" id="SM00382"/>
    </source>
</evidence>
<dbReference type="AlphaFoldDB" id="A0A8K0XN50"/>
<dbReference type="FunFam" id="1.10.8.60:FF:000138">
    <property type="entry name" value="ATP-dependent Clp protease ATP-binding subunit ClpX"/>
    <property type="match status" value="1"/>
</dbReference>
<accession>A0A8K0XN50</accession>
<evidence type="ECO:0000313" key="7">
    <source>
        <dbReference type="Proteomes" id="UP000813824"/>
    </source>
</evidence>
<evidence type="ECO:0000256" key="1">
    <source>
        <dbReference type="ARBA" id="ARBA00022741"/>
    </source>
</evidence>
<keyword evidence="7" id="KW-1185">Reference proteome</keyword>
<evidence type="ECO:0000256" key="2">
    <source>
        <dbReference type="ARBA" id="ARBA00022840"/>
    </source>
</evidence>
<keyword evidence="6" id="KW-0378">Hydrolase</keyword>
<evidence type="ECO:0000259" key="5">
    <source>
        <dbReference type="SMART" id="SM01086"/>
    </source>
</evidence>
<dbReference type="InterPro" id="IPR019489">
    <property type="entry name" value="Clp_ATPase_C"/>
</dbReference>
<evidence type="ECO:0000313" key="6">
    <source>
        <dbReference type="EMBL" id="KAH8094798.1"/>
    </source>
</evidence>
<dbReference type="InterPro" id="IPR004487">
    <property type="entry name" value="Clp_protease_ATP-bd_su_ClpX"/>
</dbReference>
<dbReference type="EMBL" id="JAEVFJ010000024">
    <property type="protein sequence ID" value="KAH8094798.1"/>
    <property type="molecule type" value="Genomic_DNA"/>
</dbReference>
<feature type="region of interest" description="Disordered" evidence="3">
    <location>
        <begin position="260"/>
        <end position="287"/>
    </location>
</feature>
<gene>
    <name evidence="6" type="ORF">BXZ70DRAFT_336443</name>
</gene>
<dbReference type="NCBIfam" id="NF003745">
    <property type="entry name" value="PRK05342.1"/>
    <property type="match status" value="1"/>
</dbReference>
<protein>
    <submittedName>
        <fullName evidence="6">P-loop containing nucleoside triphosphate hydrolase protein</fullName>
    </submittedName>
</protein>
<dbReference type="GO" id="GO:0051082">
    <property type="term" value="F:unfolded protein binding"/>
    <property type="evidence" value="ECO:0007669"/>
    <property type="project" value="InterPro"/>
</dbReference>
<dbReference type="InterPro" id="IPR003959">
    <property type="entry name" value="ATPase_AAA_core"/>
</dbReference>